<protein>
    <recommendedName>
        <fullName evidence="4">PSII 6.1 kDa protein</fullName>
    </recommendedName>
</protein>
<evidence type="ECO:0000313" key="3">
    <source>
        <dbReference type="Proteomes" id="UP000002630"/>
    </source>
</evidence>
<dbReference type="AlphaFoldDB" id="D7G2S2"/>
<gene>
    <name evidence="2" type="ORF">Esi_0048_0125</name>
</gene>
<feature type="chain" id="PRO_5003096011" description="PSII 6.1 kDa protein" evidence="1">
    <location>
        <begin position="17"/>
        <end position="115"/>
    </location>
</feature>
<dbReference type="OrthoDB" id="196134at2759"/>
<dbReference type="CDD" id="cd23696">
    <property type="entry name" value="PsbW"/>
    <property type="match status" value="1"/>
</dbReference>
<organism evidence="2 3">
    <name type="scientific">Ectocarpus siliculosus</name>
    <name type="common">Brown alga</name>
    <name type="synonym">Conferva siliculosa</name>
    <dbReference type="NCBI Taxonomy" id="2880"/>
    <lineage>
        <taxon>Eukaryota</taxon>
        <taxon>Sar</taxon>
        <taxon>Stramenopiles</taxon>
        <taxon>Ochrophyta</taxon>
        <taxon>PX clade</taxon>
        <taxon>Phaeophyceae</taxon>
        <taxon>Ectocarpales</taxon>
        <taxon>Ectocarpaceae</taxon>
        <taxon>Ectocarpus</taxon>
    </lineage>
</organism>
<keyword evidence="3" id="KW-1185">Reference proteome</keyword>
<keyword evidence="1" id="KW-0732">Signal</keyword>
<dbReference type="InParanoid" id="D7G2S2"/>
<dbReference type="Proteomes" id="UP000002630">
    <property type="component" value="Linkage Group LG23"/>
</dbReference>
<sequence>MKFLGFFVVCLTAVSGFVAPTGPRLSAAVRPSTAATPMRMGLKEDVQKVANAASVAVLTAAPALATEGTGEPLGFENSQAVIVPLFFLVSINLLFNNWAKDQPEGDFFAEYDERR</sequence>
<reference evidence="2 3" key="1">
    <citation type="journal article" date="2010" name="Nature">
        <title>The Ectocarpus genome and the independent evolution of multicellularity in brown algae.</title>
        <authorList>
            <person name="Cock J.M."/>
            <person name="Sterck L."/>
            <person name="Rouze P."/>
            <person name="Scornet D."/>
            <person name="Allen A.E."/>
            <person name="Amoutzias G."/>
            <person name="Anthouard V."/>
            <person name="Artiguenave F."/>
            <person name="Aury J.M."/>
            <person name="Badger J.H."/>
            <person name="Beszteri B."/>
            <person name="Billiau K."/>
            <person name="Bonnet E."/>
            <person name="Bothwell J.H."/>
            <person name="Bowler C."/>
            <person name="Boyen C."/>
            <person name="Brownlee C."/>
            <person name="Carrano C.J."/>
            <person name="Charrier B."/>
            <person name="Cho G.Y."/>
            <person name="Coelho S.M."/>
            <person name="Collen J."/>
            <person name="Corre E."/>
            <person name="Da Silva C."/>
            <person name="Delage L."/>
            <person name="Delaroque N."/>
            <person name="Dittami S.M."/>
            <person name="Doulbeau S."/>
            <person name="Elias M."/>
            <person name="Farnham G."/>
            <person name="Gachon C.M."/>
            <person name="Gschloessl B."/>
            <person name="Heesch S."/>
            <person name="Jabbari K."/>
            <person name="Jubin C."/>
            <person name="Kawai H."/>
            <person name="Kimura K."/>
            <person name="Kloareg B."/>
            <person name="Kupper F.C."/>
            <person name="Lang D."/>
            <person name="Le Bail A."/>
            <person name="Leblanc C."/>
            <person name="Lerouge P."/>
            <person name="Lohr M."/>
            <person name="Lopez P.J."/>
            <person name="Martens C."/>
            <person name="Maumus F."/>
            <person name="Michel G."/>
            <person name="Miranda-Saavedra D."/>
            <person name="Morales J."/>
            <person name="Moreau H."/>
            <person name="Motomura T."/>
            <person name="Nagasato C."/>
            <person name="Napoli C.A."/>
            <person name="Nelson D.R."/>
            <person name="Nyvall-Collen P."/>
            <person name="Peters A.F."/>
            <person name="Pommier C."/>
            <person name="Potin P."/>
            <person name="Poulain J."/>
            <person name="Quesneville H."/>
            <person name="Read B."/>
            <person name="Rensing S.A."/>
            <person name="Ritter A."/>
            <person name="Rousvoal S."/>
            <person name="Samanta M."/>
            <person name="Samson G."/>
            <person name="Schroeder D.C."/>
            <person name="Segurens B."/>
            <person name="Strittmatter M."/>
            <person name="Tonon T."/>
            <person name="Tregear J.W."/>
            <person name="Valentin K."/>
            <person name="von Dassow P."/>
            <person name="Yamagishi T."/>
            <person name="Van de Peer Y."/>
            <person name="Wincker P."/>
        </authorList>
    </citation>
    <scope>NUCLEOTIDE SEQUENCE [LARGE SCALE GENOMIC DNA]</scope>
    <source>
        <strain evidence="3">Ec32 / CCAP1310/4</strain>
    </source>
</reference>
<evidence type="ECO:0008006" key="4">
    <source>
        <dbReference type="Google" id="ProtNLM"/>
    </source>
</evidence>
<accession>D7G2S2</accession>
<evidence type="ECO:0000313" key="2">
    <source>
        <dbReference type="EMBL" id="CBJ26897.1"/>
    </source>
</evidence>
<evidence type="ECO:0000256" key="1">
    <source>
        <dbReference type="SAM" id="SignalP"/>
    </source>
</evidence>
<name>D7G2S2_ECTSI</name>
<dbReference type="EMBL" id="FN649748">
    <property type="protein sequence ID" value="CBJ26897.1"/>
    <property type="molecule type" value="Genomic_DNA"/>
</dbReference>
<dbReference type="EMBL" id="FN648685">
    <property type="protein sequence ID" value="CBJ26897.1"/>
    <property type="molecule type" value="Genomic_DNA"/>
</dbReference>
<dbReference type="OMA" id="LLFNNWA"/>
<feature type="signal peptide" evidence="1">
    <location>
        <begin position="1"/>
        <end position="16"/>
    </location>
</feature>
<proteinExistence type="predicted"/>